<sequence>MANTAQDVPLVPDDQSLISDSTSLRSSILQNRIENGRTYHKYKDGKYAWPNDEEENDRLDMQNEICFLTFHNRLGFAPSCDEGAKVNRVLDLGTGTGLWAIEYADAHPEAEVLGVDLSPIQPQDVPPNLKFEIDDVEEEWLYSQKFDYIHLRFLNGSIANWKRLIKNAYEFTQPGGYFEIQEGDFVLTADDDTLPPEKPLAKFASLIREACVKFGREFIPVPLMERMMTEAGFEDVVLQRFKWPSNPWPKDPYYKKIGEWNFHNFVDAAEAMAIAPLTRAHGYTKEEVQVFLIDVRKNMRDPSIHSYMPMSSPAADAASAPVQANNPIQIVPDESIPDDVSAIGESISSSSASVSSSILEYRYENGRTYHKYKDGKYMLPNDELENDRLDLQHNLFLLTFDNTLGLAPPCQKDSSVKRVLDVGTGTGIWAIDFGEDHPDAEVLGMDLSHSMPEYVPPNVKFEIDDLEEEWIYSRPFDYIHSRMMNSSISDWKVYLQKAFNHLSPGGYFELQEPDLIPHSDDGTLKPEHALSKCIDLMLEAAVIFGRPWKEISTLARTMEEVGFVDVKMHVFKWPSNGWPKDPKYKELGLWNNENLCSGFEGLCMAPFTRAHGWTREECGRTSETDLFTPTGPSTPAAQAPPIQANNPIDLIPDEVVDDGASEHARSIASSSASVTSSVFEFRVENGRTYHKYKDGKYNIPNDEPEQDRLDLQHNLFLLTFDNKLGLAPPNEPDSNVQRVLDIGTGTGIWAVEFGEDHPDAEVLGMDLSPSMPGFVPPNVKFEIDDLDEEWTYSRPFDYIHSRTMNSSINDWSLYLKKAFNQLTPGGYFELQEADLFPTSDDGTLKDDSPLMKCTDLMYEASVKFGRPFQQIPPLVKMMEDTGFIDIKLNRFKWPTNSWPKDPKHKELGIWANENLTSGLEGFCMAPFTRAHDWTREEVLVFLVDVRKNMNDRSIHGYWPLWSVYGRKPTEEEAGATES</sequence>
<dbReference type="SUPFAM" id="SSF53335">
    <property type="entry name" value="S-adenosyl-L-methionine-dependent methyltransferases"/>
    <property type="match status" value="3"/>
</dbReference>
<protein>
    <submittedName>
        <fullName evidence="2">Putative methyltransferase tdiE</fullName>
    </submittedName>
</protein>
<comment type="similarity">
    <text evidence="1">Belongs to the methyltransferase superfamily. LaeA methyltransferase family.</text>
</comment>
<dbReference type="Proteomes" id="UP000613401">
    <property type="component" value="Unassembled WGS sequence"/>
</dbReference>
<gene>
    <name evidence="2" type="ORF">GCG54_00013443</name>
</gene>
<dbReference type="CDD" id="cd02440">
    <property type="entry name" value="AdoMet_MTases"/>
    <property type="match status" value="3"/>
</dbReference>
<dbReference type="Pfam" id="PF13489">
    <property type="entry name" value="Methyltransf_23"/>
    <property type="match status" value="3"/>
</dbReference>
<reference evidence="2" key="2">
    <citation type="submission" date="2020-03" db="EMBL/GenBank/DDBJ databases">
        <authorList>
            <person name="Fu F.-F."/>
            <person name="Chen J."/>
        </authorList>
    </citation>
    <scope>NUCLEOTIDE SEQUENCE</scope>
    <source>
        <strain evidence="2">Lc1</strain>
    </source>
</reference>
<evidence type="ECO:0000256" key="1">
    <source>
        <dbReference type="ARBA" id="ARBA00038158"/>
    </source>
</evidence>
<comment type="caution">
    <text evidence="2">The sequence shown here is derived from an EMBL/GenBank/DDBJ whole genome shotgun (WGS) entry which is preliminary data.</text>
</comment>
<keyword evidence="3" id="KW-1185">Reference proteome</keyword>
<accession>A0A8H4CG69</accession>
<dbReference type="InterPro" id="IPR029063">
    <property type="entry name" value="SAM-dependent_MTases_sf"/>
</dbReference>
<organism evidence="2 3">
    <name type="scientific">Colletotrichum gloeosporioides</name>
    <name type="common">Anthracnose fungus</name>
    <name type="synonym">Glomerella cingulata</name>
    <dbReference type="NCBI Taxonomy" id="474922"/>
    <lineage>
        <taxon>Eukaryota</taxon>
        <taxon>Fungi</taxon>
        <taxon>Dikarya</taxon>
        <taxon>Ascomycota</taxon>
        <taxon>Pezizomycotina</taxon>
        <taxon>Sordariomycetes</taxon>
        <taxon>Hypocreomycetidae</taxon>
        <taxon>Glomerellales</taxon>
        <taxon>Glomerellaceae</taxon>
        <taxon>Colletotrichum</taxon>
        <taxon>Colletotrichum gloeosporioides species complex</taxon>
    </lineage>
</organism>
<dbReference type="EMBL" id="WVTB01000055">
    <property type="protein sequence ID" value="KAF3803333.1"/>
    <property type="molecule type" value="Genomic_DNA"/>
</dbReference>
<evidence type="ECO:0000313" key="2">
    <source>
        <dbReference type="EMBL" id="KAF3803333.1"/>
    </source>
</evidence>
<dbReference type="GO" id="GO:0008168">
    <property type="term" value="F:methyltransferase activity"/>
    <property type="evidence" value="ECO:0007669"/>
    <property type="project" value="UniProtKB-KW"/>
</dbReference>
<dbReference type="GO" id="GO:0032259">
    <property type="term" value="P:methylation"/>
    <property type="evidence" value="ECO:0007669"/>
    <property type="project" value="UniProtKB-KW"/>
</dbReference>
<proteinExistence type="inferred from homology"/>
<dbReference type="GeneID" id="69020559"/>
<reference evidence="2" key="1">
    <citation type="journal article" date="2020" name="Phytopathology">
        <title>Genome sequence and comparative analysis of Colletotrichum gloeosporioides isolated from Liriodendron leaves.</title>
        <authorList>
            <person name="Fu F.F."/>
            <person name="Hao Z."/>
            <person name="Wang P."/>
            <person name="Lu Y."/>
            <person name="Xue L.J."/>
            <person name="Wei G."/>
            <person name="Tian Y."/>
            <person name="Baishi H."/>
            <person name="Xu H."/>
            <person name="Shi J."/>
            <person name="Cheng T."/>
            <person name="Wang G."/>
            <person name="Yi Y."/>
            <person name="Chen J."/>
        </authorList>
    </citation>
    <scope>NUCLEOTIDE SEQUENCE</scope>
    <source>
        <strain evidence="2">Lc1</strain>
    </source>
</reference>
<evidence type="ECO:0000313" key="3">
    <source>
        <dbReference type="Proteomes" id="UP000613401"/>
    </source>
</evidence>
<keyword evidence="2" id="KW-0489">Methyltransferase</keyword>
<dbReference type="PANTHER" id="PTHR43591:SF24">
    <property type="entry name" value="2-METHOXY-6-POLYPRENYL-1,4-BENZOQUINOL METHYLASE, MITOCHONDRIAL"/>
    <property type="match status" value="1"/>
</dbReference>
<dbReference type="RefSeq" id="XP_045262492.1">
    <property type="nucleotide sequence ID" value="XM_045413296.1"/>
</dbReference>
<keyword evidence="2" id="KW-0808">Transferase</keyword>
<dbReference type="PANTHER" id="PTHR43591">
    <property type="entry name" value="METHYLTRANSFERASE"/>
    <property type="match status" value="1"/>
</dbReference>
<dbReference type="Gene3D" id="3.40.50.150">
    <property type="entry name" value="Vaccinia Virus protein VP39"/>
    <property type="match status" value="3"/>
</dbReference>
<dbReference type="AlphaFoldDB" id="A0A8H4CG69"/>
<name>A0A8H4CG69_COLGL</name>